<accession>A0A2S2C809</accession>
<reference evidence="2 3" key="1">
    <citation type="submission" date="2017-05" db="EMBL/GenBank/DDBJ databases">
        <title>Isolation of Rhodococcus sp. S2-17 biodegrading of BP-3.</title>
        <authorList>
            <person name="Lee Y."/>
            <person name="Kim K.H."/>
            <person name="Chun B.H."/>
            <person name="Jung H.S."/>
            <person name="Jeon C.O."/>
        </authorList>
    </citation>
    <scope>NUCLEOTIDE SEQUENCE [LARGE SCALE GENOMIC DNA]</scope>
    <source>
        <strain evidence="2 3">S2-17</strain>
        <plasmid evidence="3">prb11</plasmid>
    </source>
</reference>
<gene>
    <name evidence="2" type="ORF">CBI38_36825</name>
</gene>
<keyword evidence="1" id="KW-0812">Transmembrane</keyword>
<feature type="transmembrane region" description="Helical" evidence="1">
    <location>
        <begin position="46"/>
        <end position="65"/>
    </location>
</feature>
<evidence type="ECO:0000313" key="2">
    <source>
        <dbReference type="EMBL" id="AWK76974.1"/>
    </source>
</evidence>
<organism evidence="2 3">
    <name type="scientific">Rhodococcus oxybenzonivorans</name>
    <dbReference type="NCBI Taxonomy" id="1990687"/>
    <lineage>
        <taxon>Bacteria</taxon>
        <taxon>Bacillati</taxon>
        <taxon>Actinomycetota</taxon>
        <taxon>Actinomycetes</taxon>
        <taxon>Mycobacteriales</taxon>
        <taxon>Nocardiaceae</taxon>
        <taxon>Rhodococcus</taxon>
    </lineage>
</organism>
<evidence type="ECO:0000256" key="1">
    <source>
        <dbReference type="SAM" id="Phobius"/>
    </source>
</evidence>
<keyword evidence="3" id="KW-1185">Reference proteome</keyword>
<dbReference type="OrthoDB" id="4483605at2"/>
<evidence type="ECO:0000313" key="3">
    <source>
        <dbReference type="Proteomes" id="UP000245711"/>
    </source>
</evidence>
<protein>
    <submittedName>
        <fullName evidence="2">Uncharacterized protein</fullName>
    </submittedName>
</protein>
<dbReference type="KEGG" id="roz:CBI38_36825"/>
<name>A0A2S2C809_9NOCA</name>
<dbReference type="AlphaFoldDB" id="A0A2S2C809"/>
<dbReference type="Proteomes" id="UP000245711">
    <property type="component" value="Plasmid pRB11"/>
</dbReference>
<sequence length="110" mass="12062">MGALALAALAAWAVWVFGSGLARFAGAVLILVSLLRLATHTADPRAFPTLAAGMGLWLAGHWLWAIKHKLWRSQLALNIYSLPGLHHLAPIATNHTRRPSKWAPERQRES</sequence>
<proteinExistence type="predicted"/>
<dbReference type="RefSeq" id="WP_109336379.1">
    <property type="nucleotide sequence ID" value="NZ_CP021357.1"/>
</dbReference>
<keyword evidence="1" id="KW-1133">Transmembrane helix</keyword>
<keyword evidence="1" id="KW-0472">Membrane</keyword>
<dbReference type="EMBL" id="CP021357">
    <property type="protein sequence ID" value="AWK76974.1"/>
    <property type="molecule type" value="Genomic_DNA"/>
</dbReference>
<geneLocation type="plasmid" evidence="3">
    <name>prb11</name>
</geneLocation>
<keyword evidence="2" id="KW-0614">Plasmid</keyword>